<keyword evidence="6" id="KW-0645">Protease</keyword>
<proteinExistence type="predicted"/>
<keyword evidence="12" id="KW-0865">Zymogen</keyword>
<dbReference type="PANTHER" id="PTHR13062">
    <property type="entry name" value="COLLAGENASE"/>
    <property type="match status" value="1"/>
</dbReference>
<evidence type="ECO:0000256" key="7">
    <source>
        <dbReference type="ARBA" id="ARBA00022723"/>
    </source>
</evidence>
<evidence type="ECO:0000313" key="16">
    <source>
        <dbReference type="EMBL" id="OLQ74855.1"/>
    </source>
</evidence>
<dbReference type="EMBL" id="MJIL01000079">
    <property type="protein sequence ID" value="OLQ74855.1"/>
    <property type="molecule type" value="Genomic_DNA"/>
</dbReference>
<keyword evidence="17" id="KW-1185">Reference proteome</keyword>
<keyword evidence="7" id="KW-0479">Metal-binding</keyword>
<keyword evidence="11" id="KW-0482">Metalloprotease</keyword>
<evidence type="ECO:0000259" key="15">
    <source>
        <dbReference type="Pfam" id="PF08453"/>
    </source>
</evidence>
<keyword evidence="10" id="KW-0862">Zinc</keyword>
<comment type="caution">
    <text evidence="16">The sequence shown here is derived from an EMBL/GenBank/DDBJ whole genome shotgun (WGS) entry which is preliminary data.</text>
</comment>
<dbReference type="GO" id="GO:0008270">
    <property type="term" value="F:zinc ion binding"/>
    <property type="evidence" value="ECO:0007669"/>
    <property type="project" value="InterPro"/>
</dbReference>
<comment type="cofactor">
    <cofactor evidence="2">
        <name>Zn(2+)</name>
        <dbReference type="ChEBI" id="CHEBI:29105"/>
    </cofactor>
</comment>
<dbReference type="Proteomes" id="UP000186905">
    <property type="component" value="Unassembled WGS sequence"/>
</dbReference>
<evidence type="ECO:0000256" key="6">
    <source>
        <dbReference type="ARBA" id="ARBA00022670"/>
    </source>
</evidence>
<dbReference type="Gene3D" id="1.10.390.20">
    <property type="match status" value="1"/>
</dbReference>
<dbReference type="GO" id="GO:0005576">
    <property type="term" value="C:extracellular region"/>
    <property type="evidence" value="ECO:0007669"/>
    <property type="project" value="UniProtKB-SubCell"/>
</dbReference>
<feature type="signal peptide" evidence="14">
    <location>
        <begin position="1"/>
        <end position="23"/>
    </location>
</feature>
<keyword evidence="8 14" id="KW-0732">Signal</keyword>
<evidence type="ECO:0000256" key="11">
    <source>
        <dbReference type="ARBA" id="ARBA00023049"/>
    </source>
</evidence>
<dbReference type="STRING" id="1903952.BIT28_12900"/>
<evidence type="ECO:0000256" key="3">
    <source>
        <dbReference type="ARBA" id="ARBA00004613"/>
    </source>
</evidence>
<dbReference type="InterPro" id="IPR002169">
    <property type="entry name" value="Peptidase_M9A/M9B"/>
</dbReference>
<evidence type="ECO:0000256" key="9">
    <source>
        <dbReference type="ARBA" id="ARBA00022801"/>
    </source>
</evidence>
<dbReference type="OrthoDB" id="9802683at2"/>
<dbReference type="Pfam" id="PF01752">
    <property type="entry name" value="Peptidase_M9"/>
    <property type="match status" value="1"/>
</dbReference>
<gene>
    <name evidence="16" type="ORF">BIT28_12900</name>
</gene>
<evidence type="ECO:0000256" key="13">
    <source>
        <dbReference type="PIRSR" id="PIRSR602169-1"/>
    </source>
</evidence>
<dbReference type="RefSeq" id="WP_075765221.1">
    <property type="nucleotide sequence ID" value="NZ_MJIL01000079.1"/>
</dbReference>
<evidence type="ECO:0000256" key="2">
    <source>
        <dbReference type="ARBA" id="ARBA00001947"/>
    </source>
</evidence>
<accession>A0A1Q9GK44</accession>
<organism evidence="16 17">
    <name type="scientific">Photobacterium proteolyticum</name>
    <dbReference type="NCBI Taxonomy" id="1903952"/>
    <lineage>
        <taxon>Bacteria</taxon>
        <taxon>Pseudomonadati</taxon>
        <taxon>Pseudomonadota</taxon>
        <taxon>Gammaproteobacteria</taxon>
        <taxon>Vibrionales</taxon>
        <taxon>Vibrionaceae</taxon>
        <taxon>Photobacterium</taxon>
    </lineage>
</organism>
<evidence type="ECO:0000313" key="17">
    <source>
        <dbReference type="Proteomes" id="UP000186905"/>
    </source>
</evidence>
<dbReference type="EC" id="3.4.24.3" evidence="4"/>
<dbReference type="PRINTS" id="PR00931">
    <property type="entry name" value="MICOLLPTASE"/>
</dbReference>
<sequence length="743" mass="84996">MAIRKRWLSLLVTSLLTSYSVFAEDNNTNVQFSPDGETTHGYNEPLRKYSESETIIAPITIPAPTVSERRQRDVELFTDSVGCSDYRQFSVLTGDDLFRFIADTSSECISELYRRNDSVSLATYQAENVIDIARRAAVIAADYNSSTGDDLYNLFYYLRGAFYIEYNNEQLKYQDQRPHKALLSLLETYRNNPFISEVTDIQGNTMAEYFTAWDSSKNYIQSVTSITRYLNEFSPAHLAQWSHRSALTKALTTLYRGSWDETYTKSAEQQTALRAALLKVATSEYIYNSDYSYESTDALNEYARFLEYQKYWRLSDSLKQEVNQGIVSFMSHFDRNTKAWATAAGALERYNPGECEKFGICGWKEELKDAVLSIHHSCSDTIKIRAQSMMQSELQQSCALLAEEETLFHQVLNTNNQPVNDDYNTNLEVNIFDSTEDYKSFAGTIFGISTDNGGMYLEGDPSVEGNQARFIAHEATWRDDILVWNLRHEYIHYLDGRFNMYGPFNYFSIDKDKSVWWSEGLAEYISHQNRYDEAVEIGREQRYRFSEILNNTYNSGDERVYRWGYLAVRFLFETSPELVEQLMQYARAGDVQGWVNFLNTSIGTSLDYQWYNWLQVVQSDDSPIGGQGPALIPDSCKVQGPYGYGQIYDGNTVCISNGKAYYYFYVDADVSRIDINSGHGEGNVDLFYSPWTWAESNNYVLSSTEPGNVESITINNPASGWQYVTALSNPSSNGASLKIEMTK</sequence>
<dbReference type="Pfam" id="PF08453">
    <property type="entry name" value="Peptidase_M9_N"/>
    <property type="match status" value="1"/>
</dbReference>
<evidence type="ECO:0000256" key="14">
    <source>
        <dbReference type="SAM" id="SignalP"/>
    </source>
</evidence>
<evidence type="ECO:0000256" key="1">
    <source>
        <dbReference type="ARBA" id="ARBA00000424"/>
    </source>
</evidence>
<feature type="active site" evidence="13">
    <location>
        <position position="489"/>
    </location>
</feature>
<evidence type="ECO:0000256" key="4">
    <source>
        <dbReference type="ARBA" id="ARBA00012653"/>
    </source>
</evidence>
<evidence type="ECO:0000256" key="12">
    <source>
        <dbReference type="ARBA" id="ARBA00023145"/>
    </source>
</evidence>
<dbReference type="GO" id="GO:0004222">
    <property type="term" value="F:metalloendopeptidase activity"/>
    <property type="evidence" value="ECO:0007669"/>
    <property type="project" value="UniProtKB-EC"/>
</dbReference>
<reference evidence="16 17" key="1">
    <citation type="submission" date="2016-09" db="EMBL/GenBank/DDBJ databases">
        <title>Photobacterium proteolyticum sp. nov. a protease producing bacterium isolated from ocean sediments of Laizhou Bay.</title>
        <authorList>
            <person name="Li Y."/>
        </authorList>
    </citation>
    <scope>NUCLEOTIDE SEQUENCE [LARGE SCALE GENOMIC DNA]</scope>
    <source>
        <strain evidence="16 17">13-12</strain>
    </source>
</reference>
<dbReference type="Gene3D" id="2.60.120.380">
    <property type="match status" value="1"/>
</dbReference>
<feature type="domain" description="Peptidase M9 collagenase N-terminal" evidence="15">
    <location>
        <begin position="85"/>
        <end position="264"/>
    </location>
</feature>
<keyword evidence="5" id="KW-0964">Secreted</keyword>
<comment type="subcellular location">
    <subcellularLocation>
        <location evidence="3">Secreted</location>
    </subcellularLocation>
</comment>
<name>A0A1Q9GK44_9GAMM</name>
<protein>
    <recommendedName>
        <fullName evidence="4">microbial collagenase</fullName>
        <ecNumber evidence="4">3.4.24.3</ecNumber>
    </recommendedName>
</protein>
<evidence type="ECO:0000256" key="5">
    <source>
        <dbReference type="ARBA" id="ARBA00022525"/>
    </source>
</evidence>
<feature type="chain" id="PRO_5012932171" description="microbial collagenase" evidence="14">
    <location>
        <begin position="24"/>
        <end position="743"/>
    </location>
</feature>
<dbReference type="GO" id="GO:0006508">
    <property type="term" value="P:proteolysis"/>
    <property type="evidence" value="ECO:0007669"/>
    <property type="project" value="UniProtKB-KW"/>
</dbReference>
<keyword evidence="9" id="KW-0378">Hydrolase</keyword>
<dbReference type="Gene3D" id="3.40.30.160">
    <property type="entry name" value="Collagenase ColT, N-terminal domain"/>
    <property type="match status" value="1"/>
</dbReference>
<dbReference type="InterPro" id="IPR013661">
    <property type="entry name" value="Peptidase_M9_N_dom"/>
</dbReference>
<evidence type="ECO:0000256" key="10">
    <source>
        <dbReference type="ARBA" id="ARBA00022833"/>
    </source>
</evidence>
<dbReference type="PANTHER" id="PTHR13062:SF9">
    <property type="entry name" value="MICROBIAL COLLAGENASE"/>
    <property type="match status" value="1"/>
</dbReference>
<evidence type="ECO:0000256" key="8">
    <source>
        <dbReference type="ARBA" id="ARBA00022729"/>
    </source>
</evidence>
<comment type="catalytic activity">
    <reaction evidence="1">
        <text>Digestion of native collagen in the triple helical region at Xaa-|-Gly bonds. With synthetic peptides, a preference is shown for Gly at P3 and P1', Pro and Ala at P2 and P2', and hydroxyproline, Ala or Arg at P3'.</text>
        <dbReference type="EC" id="3.4.24.3"/>
    </reaction>
</comment>
<dbReference type="AlphaFoldDB" id="A0A1Q9GK44"/>